<evidence type="ECO:0000259" key="4">
    <source>
        <dbReference type="PROSITE" id="PS50878"/>
    </source>
</evidence>
<dbReference type="GO" id="GO:0004523">
    <property type="term" value="F:RNA-DNA hybrid ribonuclease activity"/>
    <property type="evidence" value="ECO:0007669"/>
    <property type="project" value="InterPro"/>
</dbReference>
<organism evidence="5 6">
    <name type="scientific">Rubroshorea leprosula</name>
    <dbReference type="NCBI Taxonomy" id="152421"/>
    <lineage>
        <taxon>Eukaryota</taxon>
        <taxon>Viridiplantae</taxon>
        <taxon>Streptophyta</taxon>
        <taxon>Embryophyta</taxon>
        <taxon>Tracheophyta</taxon>
        <taxon>Spermatophyta</taxon>
        <taxon>Magnoliopsida</taxon>
        <taxon>eudicotyledons</taxon>
        <taxon>Gunneridae</taxon>
        <taxon>Pentapetalae</taxon>
        <taxon>rosids</taxon>
        <taxon>malvids</taxon>
        <taxon>Malvales</taxon>
        <taxon>Dipterocarpaceae</taxon>
        <taxon>Rubroshorea</taxon>
    </lineage>
</organism>
<feature type="region of interest" description="Disordered" evidence="2">
    <location>
        <begin position="452"/>
        <end position="571"/>
    </location>
</feature>
<dbReference type="InterPro" id="IPR036397">
    <property type="entry name" value="RNaseH_sf"/>
</dbReference>
<keyword evidence="1" id="KW-0479">Metal-binding</keyword>
<name>A0AAV5ISN6_9ROSI</name>
<feature type="domain" description="Reverse transcriptase" evidence="4">
    <location>
        <begin position="1145"/>
        <end position="1426"/>
    </location>
</feature>
<dbReference type="Gene3D" id="3.30.420.10">
    <property type="entry name" value="Ribonuclease H-like superfamily/Ribonuclease H"/>
    <property type="match status" value="1"/>
</dbReference>
<evidence type="ECO:0000256" key="1">
    <source>
        <dbReference type="PROSITE-ProRule" id="PRU00047"/>
    </source>
</evidence>
<dbReference type="PROSITE" id="PS50158">
    <property type="entry name" value="ZF_CCHC"/>
    <property type="match status" value="1"/>
</dbReference>
<dbReference type="CDD" id="cd06222">
    <property type="entry name" value="RNase_H_like"/>
    <property type="match status" value="1"/>
</dbReference>
<dbReference type="InterPro" id="IPR044730">
    <property type="entry name" value="RNase_H-like_dom_plant"/>
</dbReference>
<dbReference type="InterPro" id="IPR001878">
    <property type="entry name" value="Znf_CCHC"/>
</dbReference>
<feature type="compositionally biased region" description="Polar residues" evidence="2">
    <location>
        <begin position="375"/>
        <end position="412"/>
    </location>
</feature>
<dbReference type="InterPro" id="IPR036691">
    <property type="entry name" value="Endo/exonu/phosph_ase_sf"/>
</dbReference>
<dbReference type="EMBL" id="BPVZ01000018">
    <property type="protein sequence ID" value="GKV02178.1"/>
    <property type="molecule type" value="Genomic_DNA"/>
</dbReference>
<dbReference type="InterPro" id="IPR012337">
    <property type="entry name" value="RNaseH-like_sf"/>
</dbReference>
<keyword evidence="1" id="KW-0863">Zinc-finger</keyword>
<dbReference type="InterPro" id="IPR002156">
    <property type="entry name" value="RNaseH_domain"/>
</dbReference>
<sequence length="2009" mass="226318">MSASLNPRPSTQEGDLLSRSIKRIKGGDYPTIDEDYQMIENSTQPLSYKDLVLRNDSIEICCDATTNLDILEEDSDCEDDGSIPTILISREEKKRIRSPWLNSIIIKAFGTKSAGYNFIFPRIKAQWKPRGRMDCVDLGVDFFLIRFQEREDLLRVLNGGPWFVGPYYLTIRQWEPAFDPEKAAFTTTAIWARLPRLPIEYYDVKILERIGKLLGKPLRLDAHTAHQTRGQFARICVQVDLDEPLVPFVRIGKHIQKVLYEGPVALCFSCGCVGHKENSCPLKLSQAPAVMEEDSPNCTKPVNEDAKDDTVIEECQGFGPWMLVDRRKNRRKLNGKAPGSGNQQSNLNSSHGGKLSSQLTESRNGSKRRDEMVNTLGNNPINVPTVGTNGSIDTNGPLNHSQNQGPKLSANQISSNVTTSSHTNSISFMVQDPHGLPRDNAKGRDISITCSKGTRKEDKSKKISAGGHPKDVNNLQSSSSSTIGNLGNGSKDLQEVVPTVGHLSSQRREQHFVNGESTVTASAKGINTGGRLGSRHSSQELDPSGCGSRGSRSHPLPSTPNRMDSTSPSIGNPRLVFHLESDMELDRGETGVGVLGGTTLTSDSVGSGEQLVSQQNVATGMHEDRPLDYSTGEGSMCHESSLHPEDYSVLLPRSEHVDKEQIERFSPLESGAGPLGHEFLQEIIREHNPGLFVIMETKLNGDRAIEVARSLGFPKWEIVDAEGYAGGIWLLWDDSRFLVETLYKGSQVIHALVKVISHPYFTSFEWFLSAVYARPQFNIRRLLWDNLREFSQTINGPWMAIGDFNDITVQSEKFGGNPFPSYRIQAYTECMSYCNLMDLGFNGPKFTWVNNRNANQLIWERLDRAWGNPAWRIKFPEATIFHLSRLSSNHCPIMVSLHPTVPTLGDKPFRLEKFWLDHESFKELFASEWVHTNLSISECSTHFKNSVRVWSRTVFDNIHKKKKEILAWLTGIQKALQLKNSSFLLNLEKGLNQEFQYILKHEEDLWFLKSRTQWILDGDKNARFFHVSTIKRQSYNRIMGLKDLQGSWAYDPEGIHNIVLAYFKDLYTSSLDHSFHDLFGDITKAPTVDYSEWDLLIAPPSDVEIWLAVKSMKAWKAPGPDGLHVAFFQKFWELLKTKLCSEIQLAFINGVMPHTWCQSLITLIPKVPNPETISQFRPIGLCNVAYKIVTKIIVLRLKKNIGNLISPLQASFIPGRSGMDNVLILRELVHSFSKRKGCVGDMIVKLDLDKAYDRLEWGFIREALSFFNFPPPLIKLIMSCISSSEFAVIVNGRIGDHFQPSRGLRQGDPLSPYLFILCVEYLSLKLQGGIASGNWKGTKLGRKGPCLSHLFFADDLVFIGKATITNATFLKEVLFSFCSRSGEQVNLDKSKILFSVNTSEPVKNAICSVLSITETDHLGKYLGVPITPKRISKSDCNFIVDKVRQKLTGWKASMLSLAGRTTLVSSVLSSIPNYYMQGIFLPVATHAELDKLSRQFLWGSTPQKRRANLVSWDKITQPKKFGGLGIRSSKEANQVAMAKVHWRMLTEKDNIWAKAFRDKFNIIEPSSSLDKASPVIKNIKKGKHIIDKGIKWIPRMGNKISFWYDTWVGKDPLSSVIYGPHQVNAPDITIRDAFLSSREWNCDLISYALPTDIVNRLRAIPFNITDTGTDTFIWGYSSNGLFKSKTAYYLAKNLPFDSKCSWSWIWDMDTIPRIQMFIWLLKHGKLLTYDTLFNWGIVESNNCPRCHQAPETLNHIFRECYFAKLLWSLLTPHPINNLFHDLDFDGWLFAHSNQSKVFGCGGWSTSFSYITWSLWYFRNLLVHEKKNVSLVMARDFILLKINEYKQLHPLNTDGSAVTNPGNAGAGGIFRDELGNWLLGFYRNIGYTSSLSTELWALRDGLKLAVDKGFSHLIVETDSMVAKTLIDSAHSDSHSLGVLIDDCRAMMSQVPSIQFKHVFREANNVADWLAKKGTKSDSPFVVLNQCPSGLRNLLYSDIIGVMTPRTSVFS</sequence>
<keyword evidence="1" id="KW-0862">Zinc</keyword>
<evidence type="ECO:0000313" key="6">
    <source>
        <dbReference type="Proteomes" id="UP001054252"/>
    </source>
</evidence>
<evidence type="ECO:0000313" key="5">
    <source>
        <dbReference type="EMBL" id="GKV02178.1"/>
    </source>
</evidence>
<feature type="compositionally biased region" description="Polar residues" evidence="2">
    <location>
        <begin position="473"/>
        <end position="485"/>
    </location>
</feature>
<proteinExistence type="predicted"/>
<feature type="compositionally biased region" description="Low complexity" evidence="2">
    <location>
        <begin position="339"/>
        <end position="353"/>
    </location>
</feature>
<comment type="caution">
    <text evidence="5">The sequence shown here is derived from an EMBL/GenBank/DDBJ whole genome shotgun (WGS) entry which is preliminary data.</text>
</comment>
<gene>
    <name evidence="5" type="ORF">SLEP1_g14642</name>
</gene>
<evidence type="ECO:0000259" key="3">
    <source>
        <dbReference type="PROSITE" id="PS50158"/>
    </source>
</evidence>
<dbReference type="GO" id="GO:0008270">
    <property type="term" value="F:zinc ion binding"/>
    <property type="evidence" value="ECO:0007669"/>
    <property type="project" value="UniProtKB-KW"/>
</dbReference>
<reference evidence="5 6" key="1">
    <citation type="journal article" date="2021" name="Commun. Biol.">
        <title>The genome of Shorea leprosula (Dipterocarpaceae) highlights the ecological relevance of drought in aseasonal tropical rainforests.</title>
        <authorList>
            <person name="Ng K.K.S."/>
            <person name="Kobayashi M.J."/>
            <person name="Fawcett J.A."/>
            <person name="Hatakeyama M."/>
            <person name="Paape T."/>
            <person name="Ng C.H."/>
            <person name="Ang C.C."/>
            <person name="Tnah L.H."/>
            <person name="Lee C.T."/>
            <person name="Nishiyama T."/>
            <person name="Sese J."/>
            <person name="O'Brien M.J."/>
            <person name="Copetti D."/>
            <person name="Mohd Noor M.I."/>
            <person name="Ong R.C."/>
            <person name="Putra M."/>
            <person name="Sireger I.Z."/>
            <person name="Indrioko S."/>
            <person name="Kosugi Y."/>
            <person name="Izuno A."/>
            <person name="Isagi Y."/>
            <person name="Lee S.L."/>
            <person name="Shimizu K.K."/>
        </authorList>
    </citation>
    <scope>NUCLEOTIDE SEQUENCE [LARGE SCALE GENOMIC DNA]</scope>
    <source>
        <strain evidence="5">214</strain>
    </source>
</reference>
<dbReference type="PANTHER" id="PTHR33116">
    <property type="entry name" value="REVERSE TRANSCRIPTASE ZINC-BINDING DOMAIN-CONTAINING PROTEIN-RELATED-RELATED"/>
    <property type="match status" value="1"/>
</dbReference>
<dbReference type="Pfam" id="PF14111">
    <property type="entry name" value="DUF4283"/>
    <property type="match status" value="1"/>
</dbReference>
<dbReference type="PANTHER" id="PTHR33116:SF70">
    <property type="entry name" value="NON-LTR RETROELEMENT REVERSE TRANSCRIPTASE-LIKE PROTEIN"/>
    <property type="match status" value="1"/>
</dbReference>
<feature type="domain" description="CCHC-type" evidence="3">
    <location>
        <begin position="267"/>
        <end position="281"/>
    </location>
</feature>
<dbReference type="InterPro" id="IPR000477">
    <property type="entry name" value="RT_dom"/>
</dbReference>
<dbReference type="Pfam" id="PF13966">
    <property type="entry name" value="zf-RVT"/>
    <property type="match status" value="1"/>
</dbReference>
<dbReference type="SUPFAM" id="SSF53098">
    <property type="entry name" value="Ribonuclease H-like"/>
    <property type="match status" value="1"/>
</dbReference>
<dbReference type="SUPFAM" id="SSF56672">
    <property type="entry name" value="DNA/RNA polymerases"/>
    <property type="match status" value="1"/>
</dbReference>
<protein>
    <recommendedName>
        <fullName evidence="7">Reverse transcriptase</fullName>
    </recommendedName>
</protein>
<evidence type="ECO:0000256" key="2">
    <source>
        <dbReference type="SAM" id="MobiDB-lite"/>
    </source>
</evidence>
<dbReference type="Pfam" id="PF13456">
    <property type="entry name" value="RVT_3"/>
    <property type="match status" value="1"/>
</dbReference>
<dbReference type="InterPro" id="IPR005135">
    <property type="entry name" value="Endo/exonuclease/phosphatase"/>
</dbReference>
<dbReference type="Proteomes" id="UP001054252">
    <property type="component" value="Unassembled WGS sequence"/>
</dbReference>
<dbReference type="CDD" id="cd01650">
    <property type="entry name" value="RT_nLTR_like"/>
    <property type="match status" value="1"/>
</dbReference>
<keyword evidence="6" id="KW-1185">Reference proteome</keyword>
<feature type="compositionally biased region" description="Polar residues" evidence="2">
    <location>
        <begin position="559"/>
        <end position="570"/>
    </location>
</feature>
<evidence type="ECO:0008006" key="7">
    <source>
        <dbReference type="Google" id="ProtNLM"/>
    </source>
</evidence>
<dbReference type="InterPro" id="IPR043502">
    <property type="entry name" value="DNA/RNA_pol_sf"/>
</dbReference>
<dbReference type="GO" id="GO:0003676">
    <property type="term" value="F:nucleic acid binding"/>
    <property type="evidence" value="ECO:0007669"/>
    <property type="project" value="InterPro"/>
</dbReference>
<dbReference type="Pfam" id="PF03372">
    <property type="entry name" value="Exo_endo_phos"/>
    <property type="match status" value="1"/>
</dbReference>
<feature type="region of interest" description="Disordered" evidence="2">
    <location>
        <begin position="332"/>
        <end position="420"/>
    </location>
</feature>
<dbReference type="InterPro" id="IPR026960">
    <property type="entry name" value="RVT-Znf"/>
</dbReference>
<dbReference type="PROSITE" id="PS50878">
    <property type="entry name" value="RT_POL"/>
    <property type="match status" value="1"/>
</dbReference>
<dbReference type="SUPFAM" id="SSF56219">
    <property type="entry name" value="DNase I-like"/>
    <property type="match status" value="1"/>
</dbReference>
<accession>A0AAV5ISN6</accession>
<dbReference type="InterPro" id="IPR025558">
    <property type="entry name" value="DUF4283"/>
</dbReference>
<dbReference type="Gene3D" id="3.60.10.10">
    <property type="entry name" value="Endonuclease/exonuclease/phosphatase"/>
    <property type="match status" value="1"/>
</dbReference>
<dbReference type="Pfam" id="PF00078">
    <property type="entry name" value="RVT_1"/>
    <property type="match status" value="1"/>
</dbReference>